<keyword evidence="3" id="KW-0274">FAD</keyword>
<gene>
    <name evidence="5" type="ORF">V9T40_006814</name>
</gene>
<feature type="domain" description="Glucose-methanol-choline oxidoreductase N-terminal" evidence="4">
    <location>
        <begin position="277"/>
        <end position="291"/>
    </location>
</feature>
<feature type="active site" description="Proton acceptor" evidence="2">
    <location>
        <position position="566"/>
    </location>
</feature>
<dbReference type="InterPro" id="IPR012132">
    <property type="entry name" value="GMC_OxRdtase"/>
</dbReference>
<dbReference type="SUPFAM" id="SSF54373">
    <property type="entry name" value="FAD-linked reductases, C-terminal domain"/>
    <property type="match status" value="1"/>
</dbReference>
<dbReference type="AlphaFoldDB" id="A0AAN9Y9X2"/>
<dbReference type="PIRSF" id="PIRSF000137">
    <property type="entry name" value="Alcohol_oxidase"/>
    <property type="match status" value="1"/>
</dbReference>
<dbReference type="Gene3D" id="3.30.560.10">
    <property type="entry name" value="Glucose Oxidase, domain 3"/>
    <property type="match status" value="1"/>
</dbReference>
<dbReference type="InterPro" id="IPR036188">
    <property type="entry name" value="FAD/NAD-bd_sf"/>
</dbReference>
<sequence length="599" mass="67278">MRGFPFREDPDFGNKPILKEYDFIVAGAGPAGCVLANRLSENPKWNVLLLEAGGDEILAYESPTASIFLKFSDYNWNYTTETQNGACLGLVDGRCPWVTGRGTGGGSLINNNIYTRGDQRDYDSWAEAGNTGWSYKDVLPYFRKSENINITQLRGSSFHGTSGPLSIEYTAFHTYLLDYYFKAAQELGLKEVDYNNPNTHEGYSRIQATVKNGRRISAYRAFIRPLKTRKNLHVAVGCRVTKVLINHESKEAYGVEFIKSRRRRKVRALKEVILSAGAFNSPQLLMLSGVGPKEHLKEVGVPLVHDLPVGDNLQEHPVYSSLAFTVNQTKLTDKFREVYDKRIPKLVDWTKGRGIFTLLPFEAIGYIHTKFNDPLTTPPDIELLFSPKSLADNAGLTSDVARITLGIPDEAHKEVYGDIEHRDSWTVFVMLMYPKSRGYVRLRSSNPMHTPKLQPNFFSQSIDVDRMVEGIKAVIKLADTEAFRSIGSKLHQKPVPGCKQHAFGTDEYWACSLRQWTMSMHHQSGTCKMGPSNDSTAVVNPRLTVHGIQNLRVVDTSIMPNLPGAHIIAPSYMIGEKGADLIKQDWNNRVKPVRADYKI</sequence>
<evidence type="ECO:0000256" key="1">
    <source>
        <dbReference type="ARBA" id="ARBA00010790"/>
    </source>
</evidence>
<dbReference type="GO" id="GO:0050660">
    <property type="term" value="F:flavin adenine dinucleotide binding"/>
    <property type="evidence" value="ECO:0007669"/>
    <property type="project" value="InterPro"/>
</dbReference>
<dbReference type="PANTHER" id="PTHR11552:SF227">
    <property type="entry name" value="GLUCOSE DEHYDROGENASE [FAD, QUINONE]-LIKE PROTEIN"/>
    <property type="match status" value="1"/>
</dbReference>
<evidence type="ECO:0000256" key="2">
    <source>
        <dbReference type="PIRSR" id="PIRSR000137-1"/>
    </source>
</evidence>
<dbReference type="Proteomes" id="UP001367676">
    <property type="component" value="Unassembled WGS sequence"/>
</dbReference>
<organism evidence="5 6">
    <name type="scientific">Parthenolecanium corni</name>
    <dbReference type="NCBI Taxonomy" id="536013"/>
    <lineage>
        <taxon>Eukaryota</taxon>
        <taxon>Metazoa</taxon>
        <taxon>Ecdysozoa</taxon>
        <taxon>Arthropoda</taxon>
        <taxon>Hexapoda</taxon>
        <taxon>Insecta</taxon>
        <taxon>Pterygota</taxon>
        <taxon>Neoptera</taxon>
        <taxon>Paraneoptera</taxon>
        <taxon>Hemiptera</taxon>
        <taxon>Sternorrhyncha</taxon>
        <taxon>Coccoidea</taxon>
        <taxon>Coccidae</taxon>
        <taxon>Parthenolecanium</taxon>
    </lineage>
</organism>
<dbReference type="InterPro" id="IPR007867">
    <property type="entry name" value="GMC_OxRtase_C"/>
</dbReference>
<dbReference type="GO" id="GO:0016614">
    <property type="term" value="F:oxidoreductase activity, acting on CH-OH group of donors"/>
    <property type="evidence" value="ECO:0007669"/>
    <property type="project" value="InterPro"/>
</dbReference>
<evidence type="ECO:0000256" key="3">
    <source>
        <dbReference type="PIRSR" id="PIRSR000137-2"/>
    </source>
</evidence>
<comment type="cofactor">
    <cofactor evidence="3">
        <name>FAD</name>
        <dbReference type="ChEBI" id="CHEBI:57692"/>
    </cofactor>
</comment>
<feature type="active site" description="Proton donor" evidence="2">
    <location>
        <position position="522"/>
    </location>
</feature>
<comment type="similarity">
    <text evidence="1">Belongs to the GMC oxidoreductase family.</text>
</comment>
<dbReference type="PROSITE" id="PS00624">
    <property type="entry name" value="GMC_OXRED_2"/>
    <property type="match status" value="1"/>
</dbReference>
<feature type="binding site" evidence="3">
    <location>
        <position position="240"/>
    </location>
    <ligand>
        <name>FAD</name>
        <dbReference type="ChEBI" id="CHEBI:57692"/>
    </ligand>
</feature>
<protein>
    <recommendedName>
        <fullName evidence="4">Glucose-methanol-choline oxidoreductase N-terminal domain-containing protein</fullName>
    </recommendedName>
</protein>
<reference evidence="5 6" key="1">
    <citation type="submission" date="2024-03" db="EMBL/GenBank/DDBJ databases">
        <title>Adaptation during the transition from Ophiocordyceps entomopathogen to insect associate is accompanied by gene loss and intensified selection.</title>
        <authorList>
            <person name="Ward C.M."/>
            <person name="Onetto C.A."/>
            <person name="Borneman A.R."/>
        </authorList>
    </citation>
    <scope>NUCLEOTIDE SEQUENCE [LARGE SCALE GENOMIC DNA]</scope>
    <source>
        <strain evidence="5">AWRI1</strain>
        <tissue evidence="5">Single Adult Female</tissue>
    </source>
</reference>
<keyword evidence="3" id="KW-0285">Flavoprotein</keyword>
<accession>A0AAN9Y9X2</accession>
<comment type="caution">
    <text evidence="5">The sequence shown here is derived from an EMBL/GenBank/DDBJ whole genome shotgun (WGS) entry which is preliminary data.</text>
</comment>
<evidence type="ECO:0000259" key="4">
    <source>
        <dbReference type="PROSITE" id="PS00624"/>
    </source>
</evidence>
<dbReference type="Gene3D" id="3.50.50.60">
    <property type="entry name" value="FAD/NAD(P)-binding domain"/>
    <property type="match status" value="1"/>
</dbReference>
<name>A0AAN9Y9X2_9HEMI</name>
<keyword evidence="6" id="KW-1185">Reference proteome</keyword>
<dbReference type="SUPFAM" id="SSF51905">
    <property type="entry name" value="FAD/NAD(P)-binding domain"/>
    <property type="match status" value="1"/>
</dbReference>
<dbReference type="InterPro" id="IPR000172">
    <property type="entry name" value="GMC_OxRdtase_N"/>
</dbReference>
<evidence type="ECO:0000313" key="5">
    <source>
        <dbReference type="EMBL" id="KAK7602840.1"/>
    </source>
</evidence>
<dbReference type="Pfam" id="PF05199">
    <property type="entry name" value="GMC_oxred_C"/>
    <property type="match status" value="1"/>
</dbReference>
<proteinExistence type="inferred from homology"/>
<evidence type="ECO:0000313" key="6">
    <source>
        <dbReference type="Proteomes" id="UP001367676"/>
    </source>
</evidence>
<dbReference type="EMBL" id="JBBCAQ010000007">
    <property type="protein sequence ID" value="KAK7602840.1"/>
    <property type="molecule type" value="Genomic_DNA"/>
</dbReference>
<dbReference type="PANTHER" id="PTHR11552">
    <property type="entry name" value="GLUCOSE-METHANOL-CHOLINE GMC OXIDOREDUCTASE"/>
    <property type="match status" value="1"/>
</dbReference>
<dbReference type="Pfam" id="PF00732">
    <property type="entry name" value="GMC_oxred_N"/>
    <property type="match status" value="1"/>
</dbReference>